<dbReference type="OrthoDB" id="9818133at2"/>
<gene>
    <name evidence="1" type="ORF">FJV41_07450</name>
</gene>
<dbReference type="InterPro" id="IPR011044">
    <property type="entry name" value="Quino_amine_DH_bsu"/>
</dbReference>
<comment type="caution">
    <text evidence="1">The sequence shown here is derived from an EMBL/GenBank/DDBJ whole genome shotgun (WGS) entry which is preliminary data.</text>
</comment>
<evidence type="ECO:0000313" key="1">
    <source>
        <dbReference type="EMBL" id="TQF16646.1"/>
    </source>
</evidence>
<dbReference type="EMBL" id="VIFM01000020">
    <property type="protein sequence ID" value="TQF16646.1"/>
    <property type="molecule type" value="Genomic_DNA"/>
</dbReference>
<dbReference type="SUPFAM" id="SSF64484">
    <property type="entry name" value="beta and beta-prime subunits of DNA dependent RNA-polymerase"/>
    <property type="match status" value="1"/>
</dbReference>
<dbReference type="Proteomes" id="UP000315369">
    <property type="component" value="Unassembled WGS sequence"/>
</dbReference>
<sequence length="575" mass="62391">MPTQVPEPTAFFRPPRTSPELAILEAARALRGRSSGEITGVLLTEDNEGTPSPQGALSEVVFGPVRDFRCACGKLVGPEHAGARCPRCHVECIASSARAERWGHVAASGGLVHRALGSLVARCLGWTEEHVWQVAFFQACVEEGEVVPLMPGGDPRMADSGPEMLRRLLSEKGAGADWPAELAAAGFTPRELILDEVPVTPPAHRPLNRMPGGARMPGLDSVRYQELLASNGRLRAMREAGREDVYSDFEHLALQTAFDALCVQLGAEPGAPQEERSVRPGMTFSREARYWLRDDRMDVELFPPPPFEGEAETQRPTGCAFLGQDAALVCFPSVAVILGLDDGQVRATHELPSPVRLVTVSPEGAHALFTFDGELHVLDLRDGTWVTDAPGMSLAAAVERAGSVYLLNARVDSTVELVEVRKYLQRQATSPDGKLLWAEDHSGRGGVYSVDTGLRWVDRGGWRLDTPVPKLQADGTVTPAPAEEDFTEDLEHFAKEHGGRTDSAFTLGTDGRWRFLDLGLLVVDGAPVRRLAFQGSAGAFDITGERLLIASEDSLFLLEVGQEPRILRRVPLSQV</sequence>
<protein>
    <submittedName>
        <fullName evidence="1">Uncharacterized protein</fullName>
    </submittedName>
</protein>
<proteinExistence type="predicted"/>
<dbReference type="RefSeq" id="WP_141641714.1">
    <property type="nucleotide sequence ID" value="NZ_VIFM01000020.1"/>
</dbReference>
<dbReference type="SUPFAM" id="SSF50969">
    <property type="entry name" value="YVTN repeat-like/Quinoprotein amine dehydrogenase"/>
    <property type="match status" value="1"/>
</dbReference>
<evidence type="ECO:0000313" key="2">
    <source>
        <dbReference type="Proteomes" id="UP000315369"/>
    </source>
</evidence>
<keyword evidence="2" id="KW-1185">Reference proteome</keyword>
<name>A0A540X5V0_9BACT</name>
<organism evidence="1 2">
    <name type="scientific">Myxococcus llanfairpwllgwyngyllgogerychwyrndrobwllllantysiliogogogochensis</name>
    <dbReference type="NCBI Taxonomy" id="2590453"/>
    <lineage>
        <taxon>Bacteria</taxon>
        <taxon>Pseudomonadati</taxon>
        <taxon>Myxococcota</taxon>
        <taxon>Myxococcia</taxon>
        <taxon>Myxococcales</taxon>
        <taxon>Cystobacterineae</taxon>
        <taxon>Myxococcaceae</taxon>
        <taxon>Myxococcus</taxon>
    </lineage>
</organism>
<accession>A0A540X5V0</accession>
<reference evidence="1 2" key="1">
    <citation type="submission" date="2019-06" db="EMBL/GenBank/DDBJ databases">
        <authorList>
            <person name="Livingstone P."/>
            <person name="Whitworth D."/>
        </authorList>
    </citation>
    <scope>NUCLEOTIDE SEQUENCE [LARGE SCALE GENOMIC DNA]</scope>
    <source>
        <strain evidence="1 2">AM401</strain>
    </source>
</reference>
<dbReference type="AlphaFoldDB" id="A0A540X5V0"/>